<dbReference type="GO" id="GO:0006935">
    <property type="term" value="P:chemotaxis"/>
    <property type="evidence" value="ECO:0007669"/>
    <property type="project" value="UniProtKB-KW"/>
</dbReference>
<keyword evidence="8 13" id="KW-0472">Membrane</keyword>
<dbReference type="GO" id="GO:0005886">
    <property type="term" value="C:plasma membrane"/>
    <property type="evidence" value="ECO:0007669"/>
    <property type="project" value="UniProtKB-SubCell"/>
</dbReference>
<evidence type="ECO:0000256" key="8">
    <source>
        <dbReference type="ARBA" id="ARBA00023136"/>
    </source>
</evidence>
<evidence type="ECO:0000256" key="12">
    <source>
        <dbReference type="SAM" id="MobiDB-lite"/>
    </source>
</evidence>
<dbReference type="CDD" id="cd11386">
    <property type="entry name" value="MCP_signal"/>
    <property type="match status" value="1"/>
</dbReference>
<evidence type="ECO:0000259" key="15">
    <source>
        <dbReference type="PROSITE" id="PS50192"/>
    </source>
</evidence>
<keyword evidence="5" id="KW-0997">Cell inner membrane</keyword>
<dbReference type="CDD" id="cd06225">
    <property type="entry name" value="HAMP"/>
    <property type="match status" value="1"/>
</dbReference>
<dbReference type="PROSITE" id="PS50111">
    <property type="entry name" value="CHEMOTAXIS_TRANSDUC_2"/>
    <property type="match status" value="1"/>
</dbReference>
<evidence type="ECO:0000256" key="11">
    <source>
        <dbReference type="PROSITE-ProRule" id="PRU00284"/>
    </source>
</evidence>
<evidence type="ECO:0000256" key="1">
    <source>
        <dbReference type="ARBA" id="ARBA00004429"/>
    </source>
</evidence>
<accession>A0A1H2PQ69</accession>
<dbReference type="InterPro" id="IPR004090">
    <property type="entry name" value="Chemotax_Me-accpt_rcpt"/>
</dbReference>
<evidence type="ECO:0000313" key="18">
    <source>
        <dbReference type="Proteomes" id="UP000243719"/>
    </source>
</evidence>
<dbReference type="InterPro" id="IPR003122">
    <property type="entry name" value="Tar_rcpt_lig-bd"/>
</dbReference>
<feature type="domain" description="HAMP" evidence="16">
    <location>
        <begin position="211"/>
        <end position="263"/>
    </location>
</feature>
<feature type="transmembrane region" description="Helical" evidence="13">
    <location>
        <begin position="189"/>
        <end position="209"/>
    </location>
</feature>
<feature type="region of interest" description="Disordered" evidence="12">
    <location>
        <begin position="291"/>
        <end position="310"/>
    </location>
</feature>
<keyword evidence="6 13" id="KW-0812">Transmembrane</keyword>
<evidence type="ECO:0000256" key="6">
    <source>
        <dbReference type="ARBA" id="ARBA00022692"/>
    </source>
</evidence>
<feature type="compositionally biased region" description="Low complexity" evidence="12">
    <location>
        <begin position="521"/>
        <end position="546"/>
    </location>
</feature>
<dbReference type="Pfam" id="PF00015">
    <property type="entry name" value="MCPsignal"/>
    <property type="match status" value="1"/>
</dbReference>
<dbReference type="SMART" id="SM00304">
    <property type="entry name" value="HAMP"/>
    <property type="match status" value="1"/>
</dbReference>
<sequence length="553" mass="58224">MRIPNISIKARIGLTMAFLALLLLVTGGLGLVGMSHSNEAYRETSHNRLPSTAHIGTAEIFAARARLALDRAAFIAGTPQVTDTIKRAQTMYDTSESEWQRFLVLPRGADEDQLAQAVQRARVEYKAALDKFAEVIAANDHDAITAGAIGLQSSYGAMSSASEALRKYQAEQAERGVARVESTFRTFRLITGLALAAGMCAALGAFVVLRRAIGRPLAEALAHFEAIATGELRRPVHVHVHDEMGQVLTGIAHMKERLAHTVQSVRSGSEAIATATRQIAAGNLDLSSRTEEQASALQQTASSMEELSGTVKQNAETVRHASELSANAAEIAGRGSEVVGRVVGTMGEINRSSSEIAEIIVLIEGIAFQTNILALNAAVEAARAGEQGRGFAVVAGEVRTLAQRSSAAAKEIKTLIEASVARAETGSELVDQAGRTMEDISLAVRQVRDLMGEIAAATEEQTRGIDQVAHAVAQMDQVTQQNAALVEEAAAAAQSLESQADGLNRTVSVFQVEGVAAAAVRPATTRSASAGPARRPASVSPAAPAGELGWEAF</sequence>
<feature type="domain" description="Methyl-accepting transducer" evidence="14">
    <location>
        <begin position="268"/>
        <end position="497"/>
    </location>
</feature>
<dbReference type="PANTHER" id="PTHR43531:SF14">
    <property type="entry name" value="METHYL-ACCEPTING CHEMOTAXIS PROTEIN I-RELATED"/>
    <property type="match status" value="1"/>
</dbReference>
<comment type="similarity">
    <text evidence="10">Belongs to the methyl-accepting chemotaxis (MCP) protein family.</text>
</comment>
<dbReference type="AlphaFoldDB" id="A0A1H2PQ69"/>
<evidence type="ECO:0000256" key="5">
    <source>
        <dbReference type="ARBA" id="ARBA00022519"/>
    </source>
</evidence>
<dbReference type="PROSITE" id="PS50885">
    <property type="entry name" value="HAMP"/>
    <property type="match status" value="1"/>
</dbReference>
<dbReference type="PRINTS" id="PR00260">
    <property type="entry name" value="CHEMTRNSDUCR"/>
</dbReference>
<dbReference type="InterPro" id="IPR004089">
    <property type="entry name" value="MCPsignal_dom"/>
</dbReference>
<dbReference type="STRING" id="1770053.SAMN05216551_106134"/>
<evidence type="ECO:0000259" key="14">
    <source>
        <dbReference type="PROSITE" id="PS50111"/>
    </source>
</evidence>
<proteinExistence type="inferred from homology"/>
<comment type="subcellular location">
    <subcellularLocation>
        <location evidence="1">Cell inner membrane</location>
        <topology evidence="1">Multi-pass membrane protein</topology>
    </subcellularLocation>
</comment>
<dbReference type="GO" id="GO:0004888">
    <property type="term" value="F:transmembrane signaling receptor activity"/>
    <property type="evidence" value="ECO:0007669"/>
    <property type="project" value="InterPro"/>
</dbReference>
<keyword evidence="3" id="KW-0488">Methylation</keyword>
<dbReference type="Pfam" id="PF02203">
    <property type="entry name" value="TarH"/>
    <property type="match status" value="1"/>
</dbReference>
<dbReference type="Pfam" id="PF00672">
    <property type="entry name" value="HAMP"/>
    <property type="match status" value="1"/>
</dbReference>
<dbReference type="SUPFAM" id="SSF58104">
    <property type="entry name" value="Methyl-accepting chemotaxis protein (MCP) signaling domain"/>
    <property type="match status" value="1"/>
</dbReference>
<dbReference type="RefSeq" id="WP_091908550.1">
    <property type="nucleotide sequence ID" value="NZ_FNLO01000006.1"/>
</dbReference>
<name>A0A1H2PQ69_9BURK</name>
<keyword evidence="4" id="KW-0145">Chemotaxis</keyword>
<evidence type="ECO:0000259" key="16">
    <source>
        <dbReference type="PROSITE" id="PS50885"/>
    </source>
</evidence>
<keyword evidence="7 13" id="KW-1133">Transmembrane helix</keyword>
<dbReference type="FunFam" id="1.10.287.950:FF:000001">
    <property type="entry name" value="Methyl-accepting chemotaxis sensory transducer"/>
    <property type="match status" value="1"/>
</dbReference>
<dbReference type="Gene3D" id="1.10.287.950">
    <property type="entry name" value="Methyl-accepting chemotaxis protein"/>
    <property type="match status" value="1"/>
</dbReference>
<evidence type="ECO:0000256" key="9">
    <source>
        <dbReference type="ARBA" id="ARBA00023224"/>
    </source>
</evidence>
<dbReference type="PROSITE" id="PS50192">
    <property type="entry name" value="T_SNARE"/>
    <property type="match status" value="1"/>
</dbReference>
<dbReference type="EMBL" id="FNLO01000006">
    <property type="protein sequence ID" value="SDV48876.1"/>
    <property type="molecule type" value="Genomic_DNA"/>
</dbReference>
<evidence type="ECO:0000313" key="17">
    <source>
        <dbReference type="EMBL" id="SDV48876.1"/>
    </source>
</evidence>
<dbReference type="InterPro" id="IPR035440">
    <property type="entry name" value="4HB_MCP_dom_sf"/>
</dbReference>
<dbReference type="InterPro" id="IPR051310">
    <property type="entry name" value="MCP_chemotaxis"/>
</dbReference>
<reference evidence="18" key="1">
    <citation type="submission" date="2016-09" db="EMBL/GenBank/DDBJ databases">
        <authorList>
            <person name="Varghese N."/>
            <person name="Submissions S."/>
        </authorList>
    </citation>
    <scope>NUCLEOTIDE SEQUENCE [LARGE SCALE GENOMIC DNA]</scope>
    <source>
        <strain evidence="18">JS23</strain>
    </source>
</reference>
<dbReference type="SUPFAM" id="SSF47170">
    <property type="entry name" value="Aspartate receptor, ligand-binding domain"/>
    <property type="match status" value="1"/>
</dbReference>
<keyword evidence="9 11" id="KW-0807">Transducer</keyword>
<keyword evidence="2" id="KW-1003">Cell membrane</keyword>
<dbReference type="SMART" id="SM00283">
    <property type="entry name" value="MA"/>
    <property type="match status" value="1"/>
</dbReference>
<evidence type="ECO:0000256" key="4">
    <source>
        <dbReference type="ARBA" id="ARBA00022500"/>
    </source>
</evidence>
<dbReference type="Proteomes" id="UP000243719">
    <property type="component" value="Unassembled WGS sequence"/>
</dbReference>
<feature type="region of interest" description="Disordered" evidence="12">
    <location>
        <begin position="521"/>
        <end position="553"/>
    </location>
</feature>
<evidence type="ECO:0000256" key="2">
    <source>
        <dbReference type="ARBA" id="ARBA00022475"/>
    </source>
</evidence>
<gene>
    <name evidence="17" type="ORF">SAMN05216551_106134</name>
</gene>
<dbReference type="OrthoDB" id="8625681at2"/>
<keyword evidence="18" id="KW-1185">Reference proteome</keyword>
<organism evidence="17 18">
    <name type="scientific">Chitinasiproducens palmae</name>
    <dbReference type="NCBI Taxonomy" id="1770053"/>
    <lineage>
        <taxon>Bacteria</taxon>
        <taxon>Pseudomonadati</taxon>
        <taxon>Pseudomonadota</taxon>
        <taxon>Betaproteobacteria</taxon>
        <taxon>Burkholderiales</taxon>
        <taxon>Burkholderiaceae</taxon>
        <taxon>Chitinasiproducens</taxon>
    </lineage>
</organism>
<evidence type="ECO:0000256" key="3">
    <source>
        <dbReference type="ARBA" id="ARBA00022481"/>
    </source>
</evidence>
<feature type="domain" description="T-SNARE coiled-coil homology" evidence="15">
    <location>
        <begin position="427"/>
        <end position="489"/>
    </location>
</feature>
<dbReference type="PANTHER" id="PTHR43531">
    <property type="entry name" value="PROTEIN ICFG"/>
    <property type="match status" value="1"/>
</dbReference>
<evidence type="ECO:0000256" key="7">
    <source>
        <dbReference type="ARBA" id="ARBA00022989"/>
    </source>
</evidence>
<evidence type="ECO:0000256" key="10">
    <source>
        <dbReference type="ARBA" id="ARBA00029447"/>
    </source>
</evidence>
<dbReference type="InterPro" id="IPR003660">
    <property type="entry name" value="HAMP_dom"/>
</dbReference>
<dbReference type="Gene3D" id="1.20.120.30">
    <property type="entry name" value="Aspartate receptor, ligand-binding domain"/>
    <property type="match status" value="1"/>
</dbReference>
<feature type="compositionally biased region" description="Polar residues" evidence="12">
    <location>
        <begin position="293"/>
        <end position="310"/>
    </location>
</feature>
<evidence type="ECO:0000256" key="13">
    <source>
        <dbReference type="SAM" id="Phobius"/>
    </source>
</evidence>
<protein>
    <submittedName>
        <fullName evidence="17">Methyl-accepting chemotaxis sensory transducer with TarH sensor</fullName>
    </submittedName>
</protein>
<dbReference type="InterPro" id="IPR000727">
    <property type="entry name" value="T_SNARE_dom"/>
</dbReference>
<dbReference type="GO" id="GO:0007165">
    <property type="term" value="P:signal transduction"/>
    <property type="evidence" value="ECO:0007669"/>
    <property type="project" value="UniProtKB-KW"/>
</dbReference>